<evidence type="ECO:0000256" key="1">
    <source>
        <dbReference type="ARBA" id="ARBA00005562"/>
    </source>
</evidence>
<name>A0AAV5UX96_9BILA</name>
<evidence type="ECO:0000259" key="4">
    <source>
        <dbReference type="PROSITE" id="PS50061"/>
    </source>
</evidence>
<organism evidence="5 6">
    <name type="scientific">Pristionchus fissidentatus</name>
    <dbReference type="NCBI Taxonomy" id="1538716"/>
    <lineage>
        <taxon>Eukaryota</taxon>
        <taxon>Metazoa</taxon>
        <taxon>Ecdysozoa</taxon>
        <taxon>Nematoda</taxon>
        <taxon>Chromadorea</taxon>
        <taxon>Rhabditida</taxon>
        <taxon>Rhabditina</taxon>
        <taxon>Diplogasteromorpha</taxon>
        <taxon>Diplogasteroidea</taxon>
        <taxon>Neodiplogasteridae</taxon>
        <taxon>Pristionchus</taxon>
    </lineage>
</organism>
<comment type="subcellular location">
    <subcellularLocation>
        <location evidence="3">Nucleus</location>
    </subcellularLocation>
</comment>
<dbReference type="InterPro" id="IPR036388">
    <property type="entry name" value="WH-like_DNA-bd_sf"/>
</dbReference>
<evidence type="ECO:0000256" key="3">
    <source>
        <dbReference type="RuleBase" id="RU004019"/>
    </source>
</evidence>
<dbReference type="InterPro" id="IPR036390">
    <property type="entry name" value="WH_DNA-bd_sf"/>
</dbReference>
<dbReference type="GO" id="GO:0030154">
    <property type="term" value="P:cell differentiation"/>
    <property type="evidence" value="ECO:0007669"/>
    <property type="project" value="TreeGrafter"/>
</dbReference>
<feature type="non-terminal residue" evidence="5">
    <location>
        <position position="1"/>
    </location>
</feature>
<dbReference type="GO" id="GO:0043565">
    <property type="term" value="F:sequence-specific DNA binding"/>
    <property type="evidence" value="ECO:0007669"/>
    <property type="project" value="InterPro"/>
</dbReference>
<keyword evidence="3" id="KW-0539">Nucleus</keyword>
<sequence length="175" mass="20088">YKKSEGKTSQEVRRFPEILPENKDKAKYQADRKSQLWFFTLQLLGDHTKKSIIVWTGNQRQFRIRNADLFCHLWAMHNGKSKVKWESIRRNMRTTGANGILMAVPSKDHKGRNEEGVFGFVIEPAFYIGVTRKELDRTIKLHCETGLLTVGGAIDSSFGYPVGTELEVIPMMNLD</sequence>
<evidence type="ECO:0000313" key="5">
    <source>
        <dbReference type="EMBL" id="GMT10838.1"/>
    </source>
</evidence>
<comment type="similarity">
    <text evidence="1 3">Belongs to the ETS family.</text>
</comment>
<proteinExistence type="inferred from homology"/>
<evidence type="ECO:0000313" key="6">
    <source>
        <dbReference type="Proteomes" id="UP001432322"/>
    </source>
</evidence>
<reference evidence="5" key="1">
    <citation type="submission" date="2023-10" db="EMBL/GenBank/DDBJ databases">
        <title>Genome assembly of Pristionchus species.</title>
        <authorList>
            <person name="Yoshida K."/>
            <person name="Sommer R.J."/>
        </authorList>
    </citation>
    <scope>NUCLEOTIDE SEQUENCE</scope>
    <source>
        <strain evidence="5">RS5133</strain>
    </source>
</reference>
<feature type="domain" description="ETS" evidence="4">
    <location>
        <begin position="34"/>
        <end position="114"/>
    </location>
</feature>
<dbReference type="Proteomes" id="UP001432322">
    <property type="component" value="Unassembled WGS sequence"/>
</dbReference>
<dbReference type="PANTHER" id="PTHR11849">
    <property type="entry name" value="ETS"/>
    <property type="match status" value="1"/>
</dbReference>
<evidence type="ECO:0000256" key="2">
    <source>
        <dbReference type="ARBA" id="ARBA00023125"/>
    </source>
</evidence>
<comment type="caution">
    <text evidence="5">The sequence shown here is derived from an EMBL/GenBank/DDBJ whole genome shotgun (WGS) entry which is preliminary data.</text>
</comment>
<dbReference type="SMART" id="SM00413">
    <property type="entry name" value="ETS"/>
    <property type="match status" value="1"/>
</dbReference>
<dbReference type="EMBL" id="BTSY01000001">
    <property type="protein sequence ID" value="GMT10838.1"/>
    <property type="molecule type" value="Genomic_DNA"/>
</dbReference>
<dbReference type="Pfam" id="PF00178">
    <property type="entry name" value="Ets"/>
    <property type="match status" value="1"/>
</dbReference>
<dbReference type="GO" id="GO:0000981">
    <property type="term" value="F:DNA-binding transcription factor activity, RNA polymerase II-specific"/>
    <property type="evidence" value="ECO:0007669"/>
    <property type="project" value="TreeGrafter"/>
</dbReference>
<dbReference type="PROSITE" id="PS50061">
    <property type="entry name" value="ETS_DOMAIN_3"/>
    <property type="match status" value="1"/>
</dbReference>
<dbReference type="GO" id="GO:0005634">
    <property type="term" value="C:nucleus"/>
    <property type="evidence" value="ECO:0007669"/>
    <property type="project" value="UniProtKB-SubCell"/>
</dbReference>
<dbReference type="InterPro" id="IPR000418">
    <property type="entry name" value="Ets_dom"/>
</dbReference>
<feature type="non-terminal residue" evidence="5">
    <location>
        <position position="175"/>
    </location>
</feature>
<dbReference type="SUPFAM" id="SSF46785">
    <property type="entry name" value="Winged helix' DNA-binding domain"/>
    <property type="match status" value="1"/>
</dbReference>
<dbReference type="InterPro" id="IPR046328">
    <property type="entry name" value="ETS_fam"/>
</dbReference>
<keyword evidence="6" id="KW-1185">Reference proteome</keyword>
<gene>
    <name evidence="5" type="ORF">PFISCL1PPCAC_2135</name>
</gene>
<keyword evidence="2 3" id="KW-0238">DNA-binding</keyword>
<protein>
    <recommendedName>
        <fullName evidence="4">ETS domain-containing protein</fullName>
    </recommendedName>
</protein>
<accession>A0AAV5UX96</accession>
<dbReference type="AlphaFoldDB" id="A0AAV5UX96"/>
<dbReference type="Gene3D" id="1.10.10.10">
    <property type="entry name" value="Winged helix-like DNA-binding domain superfamily/Winged helix DNA-binding domain"/>
    <property type="match status" value="1"/>
</dbReference>
<dbReference type="PANTHER" id="PTHR11849:SF282">
    <property type="entry name" value="ETV5-RELATED PROTEIN ETS96B"/>
    <property type="match status" value="1"/>
</dbReference>